<evidence type="ECO:0000256" key="2">
    <source>
        <dbReference type="PIRSR" id="PIRSR601310-3"/>
    </source>
</evidence>
<feature type="short sequence motif" description="Histidine triad motif" evidence="2 3">
    <location>
        <begin position="98"/>
        <end position="102"/>
    </location>
</feature>
<evidence type="ECO:0000256" key="1">
    <source>
        <dbReference type="PIRSR" id="PIRSR601310-1"/>
    </source>
</evidence>
<reference evidence="5 6" key="1">
    <citation type="submission" date="2020-08" db="EMBL/GenBank/DDBJ databases">
        <authorList>
            <person name="Seo M.-J."/>
        </authorList>
    </citation>
    <scope>NUCLEOTIDE SEQUENCE [LARGE SCALE GENOMIC DNA]</scope>
    <source>
        <strain evidence="5 6">KIGAM211</strain>
    </source>
</reference>
<dbReference type="PANTHER" id="PTHR46648:SF1">
    <property type="entry name" value="ADENOSINE 5'-MONOPHOSPHORAMIDASE HNT1"/>
    <property type="match status" value="1"/>
</dbReference>
<accession>A0A7X0REI0</accession>
<dbReference type="RefSeq" id="WP_185252056.1">
    <property type="nucleotide sequence ID" value="NZ_JACKXE010000001.1"/>
</dbReference>
<keyword evidence="6" id="KW-1185">Reference proteome</keyword>
<sequence length="139" mass="14976">MAPATGCVFCAIVAGEVPADLVLDEPSYVAFLDQRPVFKGHVLLVPREHVDTLPDLPAELRDGFLEASQRLARAVVDGLGAQGSFVAINNTVSQSVPHLHLHVVPRTKGDGLRGFFWPRTKYADGERASYAATLRAALT</sequence>
<comment type="caution">
    <text evidence="5">The sequence shown here is derived from an EMBL/GenBank/DDBJ whole genome shotgun (WGS) entry which is preliminary data.</text>
</comment>
<evidence type="ECO:0000313" key="6">
    <source>
        <dbReference type="Proteomes" id="UP000523955"/>
    </source>
</evidence>
<protein>
    <submittedName>
        <fullName evidence="5">HIT family protein</fullName>
    </submittedName>
</protein>
<organism evidence="5 6">
    <name type="scientific">Nocardioides luti</name>
    <dbReference type="NCBI Taxonomy" id="2761101"/>
    <lineage>
        <taxon>Bacteria</taxon>
        <taxon>Bacillati</taxon>
        <taxon>Actinomycetota</taxon>
        <taxon>Actinomycetes</taxon>
        <taxon>Propionibacteriales</taxon>
        <taxon>Nocardioidaceae</taxon>
        <taxon>Nocardioides</taxon>
    </lineage>
</organism>
<evidence type="ECO:0000259" key="4">
    <source>
        <dbReference type="PROSITE" id="PS51084"/>
    </source>
</evidence>
<proteinExistence type="predicted"/>
<dbReference type="PANTHER" id="PTHR46648">
    <property type="entry name" value="HIT FAMILY PROTEIN 1"/>
    <property type="match status" value="1"/>
</dbReference>
<feature type="active site" description="Tele-AMP-histidine intermediate" evidence="1">
    <location>
        <position position="100"/>
    </location>
</feature>
<dbReference type="Proteomes" id="UP000523955">
    <property type="component" value="Unassembled WGS sequence"/>
</dbReference>
<dbReference type="InterPro" id="IPR001310">
    <property type="entry name" value="Histidine_triad_HIT"/>
</dbReference>
<dbReference type="InterPro" id="IPR011146">
    <property type="entry name" value="HIT-like"/>
</dbReference>
<dbReference type="Gene3D" id="3.30.428.10">
    <property type="entry name" value="HIT-like"/>
    <property type="match status" value="1"/>
</dbReference>
<feature type="domain" description="HIT" evidence="4">
    <location>
        <begin position="8"/>
        <end position="113"/>
    </location>
</feature>
<dbReference type="GO" id="GO:0003824">
    <property type="term" value="F:catalytic activity"/>
    <property type="evidence" value="ECO:0007669"/>
    <property type="project" value="InterPro"/>
</dbReference>
<dbReference type="InterPro" id="IPR036265">
    <property type="entry name" value="HIT-like_sf"/>
</dbReference>
<gene>
    <name evidence="5" type="ORF">H5V45_05795</name>
</gene>
<dbReference type="GO" id="GO:0009117">
    <property type="term" value="P:nucleotide metabolic process"/>
    <property type="evidence" value="ECO:0007669"/>
    <property type="project" value="TreeGrafter"/>
</dbReference>
<dbReference type="InterPro" id="IPR019808">
    <property type="entry name" value="Histidine_triad_CS"/>
</dbReference>
<dbReference type="Pfam" id="PF01230">
    <property type="entry name" value="HIT"/>
    <property type="match status" value="1"/>
</dbReference>
<dbReference type="PROSITE" id="PS51084">
    <property type="entry name" value="HIT_2"/>
    <property type="match status" value="1"/>
</dbReference>
<dbReference type="SUPFAM" id="SSF54197">
    <property type="entry name" value="HIT-like"/>
    <property type="match status" value="1"/>
</dbReference>
<dbReference type="AlphaFoldDB" id="A0A7X0REI0"/>
<dbReference type="PROSITE" id="PS00892">
    <property type="entry name" value="HIT_1"/>
    <property type="match status" value="1"/>
</dbReference>
<dbReference type="PRINTS" id="PR00332">
    <property type="entry name" value="HISTRIAD"/>
</dbReference>
<dbReference type="EMBL" id="JACKXE010000001">
    <property type="protein sequence ID" value="MBB6626829.1"/>
    <property type="molecule type" value="Genomic_DNA"/>
</dbReference>
<evidence type="ECO:0000313" key="5">
    <source>
        <dbReference type="EMBL" id="MBB6626829.1"/>
    </source>
</evidence>
<evidence type="ECO:0000256" key="3">
    <source>
        <dbReference type="PROSITE-ProRule" id="PRU00464"/>
    </source>
</evidence>
<name>A0A7X0REI0_9ACTN</name>